<accession>A0A7S1F8H2</accession>
<dbReference type="Gene3D" id="1.10.238.10">
    <property type="entry name" value="EF-hand"/>
    <property type="match status" value="1"/>
</dbReference>
<evidence type="ECO:0000313" key="2">
    <source>
        <dbReference type="EMBL" id="CAD8851528.1"/>
    </source>
</evidence>
<keyword evidence="1" id="KW-0732">Signal</keyword>
<evidence type="ECO:0000256" key="1">
    <source>
        <dbReference type="SAM" id="SignalP"/>
    </source>
</evidence>
<dbReference type="AlphaFoldDB" id="A0A7S1F8H2"/>
<evidence type="ECO:0008006" key="3">
    <source>
        <dbReference type="Google" id="ProtNLM"/>
    </source>
</evidence>
<dbReference type="EMBL" id="HBFQ01036692">
    <property type="protein sequence ID" value="CAD8851528.1"/>
    <property type="molecule type" value="Transcribed_RNA"/>
</dbReference>
<proteinExistence type="predicted"/>
<sequence>MCAFRWLCVLSVTGLFQVTEARSKVGDGGRAELEEQLMDEGAVREFFENFDTDKDGQLLLTEIYAAEGLSQDEAEVIGLAFAATDSENRGYITVDEVPRFQRALNELYHEGGDEL</sequence>
<dbReference type="InterPro" id="IPR011992">
    <property type="entry name" value="EF-hand-dom_pair"/>
</dbReference>
<feature type="signal peptide" evidence="1">
    <location>
        <begin position="1"/>
        <end position="21"/>
    </location>
</feature>
<organism evidence="2">
    <name type="scientific">Noctiluca scintillans</name>
    <name type="common">Sea sparkle</name>
    <name type="synonym">Red tide dinoflagellate</name>
    <dbReference type="NCBI Taxonomy" id="2966"/>
    <lineage>
        <taxon>Eukaryota</taxon>
        <taxon>Sar</taxon>
        <taxon>Alveolata</taxon>
        <taxon>Dinophyceae</taxon>
        <taxon>Noctilucales</taxon>
        <taxon>Noctilucaceae</taxon>
        <taxon>Noctiluca</taxon>
    </lineage>
</organism>
<feature type="chain" id="PRO_5031321286" description="EF-hand domain-containing protein" evidence="1">
    <location>
        <begin position="22"/>
        <end position="115"/>
    </location>
</feature>
<gene>
    <name evidence="2" type="ORF">NSCI0253_LOCUS25878</name>
</gene>
<name>A0A7S1F8H2_NOCSC</name>
<reference evidence="2" key="1">
    <citation type="submission" date="2021-01" db="EMBL/GenBank/DDBJ databases">
        <authorList>
            <person name="Corre E."/>
            <person name="Pelletier E."/>
            <person name="Niang G."/>
            <person name="Scheremetjew M."/>
            <person name="Finn R."/>
            <person name="Kale V."/>
            <person name="Holt S."/>
            <person name="Cochrane G."/>
            <person name="Meng A."/>
            <person name="Brown T."/>
            <person name="Cohen L."/>
        </authorList>
    </citation>
    <scope>NUCLEOTIDE SEQUENCE</scope>
</reference>
<protein>
    <recommendedName>
        <fullName evidence="3">EF-hand domain-containing protein</fullName>
    </recommendedName>
</protein>
<dbReference type="SUPFAM" id="SSF47473">
    <property type="entry name" value="EF-hand"/>
    <property type="match status" value="1"/>
</dbReference>